<evidence type="ECO:0000256" key="1">
    <source>
        <dbReference type="ARBA" id="ARBA00022490"/>
    </source>
</evidence>
<evidence type="ECO:0000256" key="2">
    <source>
        <dbReference type="ARBA" id="ARBA00022884"/>
    </source>
</evidence>
<dbReference type="AlphaFoldDB" id="A0A366IR54"/>
<dbReference type="PANTHER" id="PTHR30308">
    <property type="entry name" value="TMRNA-BINDING COMPONENT OF TRANS-TRANSLATION TAGGING COMPLEX"/>
    <property type="match status" value="1"/>
</dbReference>
<dbReference type="HAMAP" id="MF_00023">
    <property type="entry name" value="SmpB"/>
    <property type="match status" value="1"/>
</dbReference>
<feature type="compositionally biased region" description="Basic and acidic residues" evidence="4">
    <location>
        <begin position="135"/>
        <end position="150"/>
    </location>
</feature>
<keyword evidence="2 3" id="KW-0694">RNA-binding</keyword>
<reference evidence="5 6" key="1">
    <citation type="submission" date="2018-06" db="EMBL/GenBank/DDBJ databases">
        <title>Freshwater and sediment microbial communities from various areas in North America, analyzing microbe dynamics in response to fracking.</title>
        <authorList>
            <person name="Lamendella R."/>
        </authorList>
    </citation>
    <scope>NUCLEOTIDE SEQUENCE [LARGE SCALE GENOMIC DNA]</scope>
    <source>
        <strain evidence="5 6">3b_TX</strain>
    </source>
</reference>
<accession>A0A366IR54</accession>
<dbReference type="EMBL" id="QNSB01000001">
    <property type="protein sequence ID" value="RBP74460.1"/>
    <property type="molecule type" value="Genomic_DNA"/>
</dbReference>
<sequence length="156" mass="18346">MPKETGKKVIARNRKARHDYHIEDTWEAGLVLTGTEVKSLREGRASLTDGFALIFQNEAWLEGVYIPEYLQGTWTNHAARRRRKLLLHRDEILRISQKVKESGRTLIPLELYFDGSRVKVEIALARGKREWDKRQSLREAQDKREAERAMKSKQYR</sequence>
<protein>
    <recommendedName>
        <fullName evidence="3">SsrA-binding protein</fullName>
    </recommendedName>
    <alternativeName>
        <fullName evidence="3">Small protein B</fullName>
    </alternativeName>
</protein>
<comment type="function">
    <text evidence="3">Required for rescue of stalled ribosomes mediated by trans-translation. Binds to transfer-messenger RNA (tmRNA), required for stable association of tmRNA with ribosomes. tmRNA and SmpB together mimic tRNA shape, replacing the anticodon stem-loop with SmpB. tmRNA is encoded by the ssrA gene; the 2 termini fold to resemble tRNA(Ala) and it encodes a 'tag peptide', a short internal open reading frame. During trans-translation Ala-aminoacylated tmRNA acts like a tRNA, entering the A-site of stalled ribosomes, displacing the stalled mRNA. The ribosome then switches to translate the ORF on the tmRNA; the nascent peptide is terminated with the 'tag peptide' encoded by the tmRNA and targeted for degradation. The ribosome is freed to recommence translation, which seems to be the essential function of trans-translation.</text>
</comment>
<dbReference type="GO" id="GO:0070929">
    <property type="term" value="P:trans-translation"/>
    <property type="evidence" value="ECO:0007669"/>
    <property type="project" value="UniProtKB-UniRule"/>
</dbReference>
<comment type="caution">
    <text evidence="5">The sequence shown here is derived from an EMBL/GenBank/DDBJ whole genome shotgun (WGS) entry which is preliminary data.</text>
</comment>
<dbReference type="Proteomes" id="UP000253509">
    <property type="component" value="Unassembled WGS sequence"/>
</dbReference>
<gene>
    <name evidence="3" type="primary">smpB</name>
    <name evidence="5" type="ORF">DFO65_101178</name>
</gene>
<dbReference type="GO" id="GO:0003723">
    <property type="term" value="F:RNA binding"/>
    <property type="evidence" value="ECO:0007669"/>
    <property type="project" value="UniProtKB-UniRule"/>
</dbReference>
<evidence type="ECO:0000256" key="4">
    <source>
        <dbReference type="SAM" id="MobiDB-lite"/>
    </source>
</evidence>
<dbReference type="InterPro" id="IPR023620">
    <property type="entry name" value="SmpB"/>
</dbReference>
<dbReference type="NCBIfam" id="TIGR00086">
    <property type="entry name" value="smpB"/>
    <property type="match status" value="1"/>
</dbReference>
<name>A0A366IR54_9MICO</name>
<proteinExistence type="inferred from homology"/>
<evidence type="ECO:0000256" key="3">
    <source>
        <dbReference type="HAMAP-Rule" id="MF_00023"/>
    </source>
</evidence>
<dbReference type="GO" id="GO:0070930">
    <property type="term" value="P:trans-translation-dependent protein tagging"/>
    <property type="evidence" value="ECO:0007669"/>
    <property type="project" value="TreeGrafter"/>
</dbReference>
<keyword evidence="6" id="KW-1185">Reference proteome</keyword>
<dbReference type="SUPFAM" id="SSF74982">
    <property type="entry name" value="Small protein B (SmpB)"/>
    <property type="match status" value="1"/>
</dbReference>
<dbReference type="InterPro" id="IPR000037">
    <property type="entry name" value="SsrA-bd_prot"/>
</dbReference>
<dbReference type="PANTHER" id="PTHR30308:SF2">
    <property type="entry name" value="SSRA-BINDING PROTEIN"/>
    <property type="match status" value="1"/>
</dbReference>
<evidence type="ECO:0000313" key="5">
    <source>
        <dbReference type="EMBL" id="RBP74460.1"/>
    </source>
</evidence>
<comment type="subcellular location">
    <subcellularLocation>
        <location evidence="3">Cytoplasm</location>
    </subcellularLocation>
    <text evidence="3">The tmRNA-SmpB complex associates with stalled 70S ribosomes.</text>
</comment>
<dbReference type="NCBIfam" id="NF003843">
    <property type="entry name" value="PRK05422.1"/>
    <property type="match status" value="1"/>
</dbReference>
<organism evidence="5 6">
    <name type="scientific">Brevibacterium celere</name>
    <dbReference type="NCBI Taxonomy" id="225845"/>
    <lineage>
        <taxon>Bacteria</taxon>
        <taxon>Bacillati</taxon>
        <taxon>Actinomycetota</taxon>
        <taxon>Actinomycetes</taxon>
        <taxon>Micrococcales</taxon>
        <taxon>Brevibacteriaceae</taxon>
        <taxon>Brevibacterium</taxon>
    </lineage>
</organism>
<dbReference type="CDD" id="cd09294">
    <property type="entry name" value="SmpB"/>
    <property type="match status" value="1"/>
</dbReference>
<dbReference type="Pfam" id="PF01668">
    <property type="entry name" value="SmpB"/>
    <property type="match status" value="1"/>
</dbReference>
<dbReference type="InterPro" id="IPR020081">
    <property type="entry name" value="SsrA-bd_prot_CS"/>
</dbReference>
<feature type="region of interest" description="Disordered" evidence="4">
    <location>
        <begin position="135"/>
        <end position="156"/>
    </location>
</feature>
<dbReference type="RefSeq" id="WP_113902528.1">
    <property type="nucleotide sequence ID" value="NZ_QNSB01000001.1"/>
</dbReference>
<dbReference type="Gene3D" id="2.40.280.10">
    <property type="match status" value="1"/>
</dbReference>
<dbReference type="GO" id="GO:0005829">
    <property type="term" value="C:cytosol"/>
    <property type="evidence" value="ECO:0007669"/>
    <property type="project" value="TreeGrafter"/>
</dbReference>
<keyword evidence="1 3" id="KW-0963">Cytoplasm</keyword>
<dbReference type="PROSITE" id="PS01317">
    <property type="entry name" value="SSRP"/>
    <property type="match status" value="1"/>
</dbReference>
<evidence type="ECO:0000313" key="6">
    <source>
        <dbReference type="Proteomes" id="UP000253509"/>
    </source>
</evidence>
<comment type="similarity">
    <text evidence="3">Belongs to the SmpB family.</text>
</comment>